<dbReference type="EMBL" id="RARA01000023">
    <property type="protein sequence ID" value="ROT47479.1"/>
    <property type="molecule type" value="Genomic_DNA"/>
</dbReference>
<evidence type="ECO:0000313" key="1">
    <source>
        <dbReference type="EMBL" id="ROT47479.1"/>
    </source>
</evidence>
<reference evidence="1 2" key="1">
    <citation type="submission" date="2018-09" db="EMBL/GenBank/DDBJ databases">
        <title>Comparative Genomics of Wolbachia-Cardinium Dual Endosymbiosis in a Plant-Parasitic Nematode.</title>
        <authorList>
            <person name="Brown A.M.V."/>
            <person name="Wasala S.K."/>
            <person name="Howe D.K."/>
            <person name="Peetz A.B."/>
            <person name="Zasada I.A."/>
            <person name="Denver D.R."/>
        </authorList>
    </citation>
    <scope>NUCLEOTIDE SEQUENCE [LARGE SCALE GENOMIC DNA]</scope>
    <source>
        <strain evidence="1 2">Pp_1</strain>
    </source>
</reference>
<dbReference type="AlphaFoldDB" id="A0A3N2QCS2"/>
<dbReference type="Proteomes" id="UP000270927">
    <property type="component" value="Unassembled WGS sequence"/>
</dbReference>
<organism evidence="1 2">
    <name type="scientific">Candidatus Cardinium hertigii</name>
    <dbReference type="NCBI Taxonomy" id="247481"/>
    <lineage>
        <taxon>Bacteria</taxon>
        <taxon>Pseudomonadati</taxon>
        <taxon>Bacteroidota</taxon>
        <taxon>Cytophagia</taxon>
        <taxon>Cytophagales</taxon>
        <taxon>Amoebophilaceae</taxon>
        <taxon>Candidatus Cardinium</taxon>
    </lineage>
</organism>
<evidence type="ECO:0008006" key="3">
    <source>
        <dbReference type="Google" id="ProtNLM"/>
    </source>
</evidence>
<gene>
    <name evidence="1" type="ORF">EDM02_02385</name>
</gene>
<keyword evidence="2" id="KW-1185">Reference proteome</keyword>
<sequence length="256" mass="29260">MVKMGQIANGIISFLLAIGLGLSILLAEKKHAALLCEHIEIEIKDHSGQSVITEKDILDLLPSIHKTTLIGVPLQKIDTYSITTRLNHQPFVKNVLVYKTWHNTLKVYLETKYVIARMINPIGPHSMQMYIDENGDLIAIENLPLLRLLVIGGNPENIVVETDGLQRCAKELLKLLHCLYRDPFFRYQITSLEVENNHKIILGTQIGNHKIEFGYAENISEKLEKLRLFYSKVIPYKGWNAYGRVNLEFKDQLICE</sequence>
<protein>
    <recommendedName>
        <fullName evidence="3">Cell division protein FtsQ</fullName>
    </recommendedName>
</protein>
<accession>A0A3N2QCS2</accession>
<evidence type="ECO:0000313" key="2">
    <source>
        <dbReference type="Proteomes" id="UP000270927"/>
    </source>
</evidence>
<proteinExistence type="predicted"/>
<name>A0A3N2QCS2_9BACT</name>
<comment type="caution">
    <text evidence="1">The sequence shown here is derived from an EMBL/GenBank/DDBJ whole genome shotgun (WGS) entry which is preliminary data.</text>
</comment>